<organism evidence="8 9">
    <name type="scientific">Sphaeroforma arctica JP610</name>
    <dbReference type="NCBI Taxonomy" id="667725"/>
    <lineage>
        <taxon>Eukaryota</taxon>
        <taxon>Ichthyosporea</taxon>
        <taxon>Ichthyophonida</taxon>
        <taxon>Sphaeroforma</taxon>
    </lineage>
</organism>
<dbReference type="EMBL" id="KQ242128">
    <property type="protein sequence ID" value="KNC80614.1"/>
    <property type="molecule type" value="Genomic_DNA"/>
</dbReference>
<dbReference type="EC" id="2.7.7.7" evidence="1"/>
<dbReference type="OrthoDB" id="2414538at2759"/>
<dbReference type="GeneID" id="25907528"/>
<dbReference type="Pfam" id="PF14260">
    <property type="entry name" value="zf-C4pol"/>
    <property type="match status" value="1"/>
</dbReference>
<dbReference type="RefSeq" id="XP_014154516.1">
    <property type="nucleotide sequence ID" value="XM_014299041.1"/>
</dbReference>
<dbReference type="InterPro" id="IPR006134">
    <property type="entry name" value="DNA-dir_DNA_pol_B_multi_dom"/>
</dbReference>
<dbReference type="PROSITE" id="PS00116">
    <property type="entry name" value="DNA_POLYMERASE_B"/>
    <property type="match status" value="1"/>
</dbReference>
<comment type="catalytic activity">
    <reaction evidence="5">
        <text>DNA(n) + a 2'-deoxyribonucleoside 5'-triphosphate = DNA(n+1) + diphosphate</text>
        <dbReference type="Rhea" id="RHEA:22508"/>
        <dbReference type="Rhea" id="RHEA-COMP:17339"/>
        <dbReference type="Rhea" id="RHEA-COMP:17340"/>
        <dbReference type="ChEBI" id="CHEBI:33019"/>
        <dbReference type="ChEBI" id="CHEBI:61560"/>
        <dbReference type="ChEBI" id="CHEBI:173112"/>
        <dbReference type="EC" id="2.7.7.7"/>
    </reaction>
</comment>
<dbReference type="GO" id="GO:0016035">
    <property type="term" value="C:zeta DNA polymerase complex"/>
    <property type="evidence" value="ECO:0007669"/>
    <property type="project" value="InterPro"/>
</dbReference>
<dbReference type="GO" id="GO:0003887">
    <property type="term" value="F:DNA-directed DNA polymerase activity"/>
    <property type="evidence" value="ECO:0007669"/>
    <property type="project" value="UniProtKB-KW"/>
</dbReference>
<dbReference type="InterPro" id="IPR017964">
    <property type="entry name" value="DNA-dir_DNA_pol_B_CS"/>
</dbReference>
<dbReference type="InterPro" id="IPR025687">
    <property type="entry name" value="Znf-C4pol"/>
</dbReference>
<dbReference type="InterPro" id="IPR043502">
    <property type="entry name" value="DNA/RNA_pol_sf"/>
</dbReference>
<evidence type="ECO:0000259" key="6">
    <source>
        <dbReference type="Pfam" id="PF00136"/>
    </source>
</evidence>
<dbReference type="STRING" id="667725.A0A0L0FVG5"/>
<dbReference type="PANTHER" id="PTHR45812:SF1">
    <property type="entry name" value="DNA POLYMERASE ZETA CATALYTIC SUBUNIT"/>
    <property type="match status" value="1"/>
</dbReference>
<dbReference type="PANTHER" id="PTHR45812">
    <property type="entry name" value="DNA POLYMERASE ZETA CATALYTIC SUBUNIT"/>
    <property type="match status" value="1"/>
</dbReference>
<evidence type="ECO:0000256" key="3">
    <source>
        <dbReference type="ARBA" id="ARBA00022695"/>
    </source>
</evidence>
<evidence type="ECO:0000256" key="1">
    <source>
        <dbReference type="ARBA" id="ARBA00012417"/>
    </source>
</evidence>
<dbReference type="SUPFAM" id="SSF56672">
    <property type="entry name" value="DNA/RNA polymerases"/>
    <property type="match status" value="1"/>
</dbReference>
<evidence type="ECO:0000256" key="2">
    <source>
        <dbReference type="ARBA" id="ARBA00022679"/>
    </source>
</evidence>
<dbReference type="eggNOG" id="KOG0968">
    <property type="taxonomic scope" value="Eukaryota"/>
</dbReference>
<keyword evidence="2" id="KW-0808">Transferase</keyword>
<proteinExistence type="predicted"/>
<dbReference type="GO" id="GO:0005634">
    <property type="term" value="C:nucleus"/>
    <property type="evidence" value="ECO:0007669"/>
    <property type="project" value="TreeGrafter"/>
</dbReference>
<evidence type="ECO:0000313" key="8">
    <source>
        <dbReference type="EMBL" id="KNC80614.1"/>
    </source>
</evidence>
<feature type="domain" description="DNA-directed DNA polymerase family B multifunctional" evidence="6">
    <location>
        <begin position="18"/>
        <end position="100"/>
    </location>
</feature>
<dbReference type="Pfam" id="PF00136">
    <property type="entry name" value="DNA_pol_B"/>
    <property type="match status" value="1"/>
</dbReference>
<dbReference type="AlphaFoldDB" id="A0A0L0FVG5"/>
<dbReference type="InterPro" id="IPR023211">
    <property type="entry name" value="DNA_pol_palm_dom_sf"/>
</dbReference>
<dbReference type="GO" id="GO:0000724">
    <property type="term" value="P:double-strand break repair via homologous recombination"/>
    <property type="evidence" value="ECO:0007669"/>
    <property type="project" value="TreeGrafter"/>
</dbReference>
<evidence type="ECO:0000259" key="7">
    <source>
        <dbReference type="Pfam" id="PF14260"/>
    </source>
</evidence>
<name>A0A0L0FVG5_9EUKA</name>
<evidence type="ECO:0000313" key="9">
    <source>
        <dbReference type="Proteomes" id="UP000054560"/>
    </source>
</evidence>
<dbReference type="GO" id="GO:0003677">
    <property type="term" value="F:DNA binding"/>
    <property type="evidence" value="ECO:0007669"/>
    <property type="project" value="InterPro"/>
</dbReference>
<gene>
    <name evidence="8" type="ORF">SARC_07024</name>
</gene>
<evidence type="ECO:0000256" key="5">
    <source>
        <dbReference type="ARBA" id="ARBA00049244"/>
    </source>
</evidence>
<dbReference type="Gene3D" id="3.90.1600.10">
    <property type="entry name" value="Palm domain of DNA polymerase"/>
    <property type="match status" value="1"/>
</dbReference>
<feature type="domain" description="C4-type zinc-finger of DNA polymerase delta" evidence="7">
    <location>
        <begin position="295"/>
        <end position="372"/>
    </location>
</feature>
<accession>A0A0L0FVG5</accession>
<keyword evidence="3" id="KW-0548">Nucleotidyltransferase</keyword>
<keyword evidence="4" id="KW-0239">DNA-directed DNA polymerase</keyword>
<dbReference type="InterPro" id="IPR030559">
    <property type="entry name" value="PolZ_Rev3"/>
</dbReference>
<protein>
    <recommendedName>
        <fullName evidence="1">DNA-directed DNA polymerase</fullName>
        <ecNumber evidence="1">2.7.7.7</ecNumber>
    </recommendedName>
</protein>
<evidence type="ECO:0000256" key="4">
    <source>
        <dbReference type="ARBA" id="ARBA00022932"/>
    </source>
</evidence>
<reference evidence="8 9" key="1">
    <citation type="submission" date="2011-02" db="EMBL/GenBank/DDBJ databases">
        <title>The Genome Sequence of Sphaeroforma arctica JP610.</title>
        <authorList>
            <consortium name="The Broad Institute Genome Sequencing Platform"/>
            <person name="Russ C."/>
            <person name="Cuomo C."/>
            <person name="Young S.K."/>
            <person name="Zeng Q."/>
            <person name="Gargeya S."/>
            <person name="Alvarado L."/>
            <person name="Berlin A."/>
            <person name="Chapman S.B."/>
            <person name="Chen Z."/>
            <person name="Freedman E."/>
            <person name="Gellesch M."/>
            <person name="Goldberg J."/>
            <person name="Griggs A."/>
            <person name="Gujja S."/>
            <person name="Heilman E."/>
            <person name="Heiman D."/>
            <person name="Howarth C."/>
            <person name="Mehta T."/>
            <person name="Neiman D."/>
            <person name="Pearson M."/>
            <person name="Roberts A."/>
            <person name="Saif S."/>
            <person name="Shea T."/>
            <person name="Shenoy N."/>
            <person name="Sisk P."/>
            <person name="Stolte C."/>
            <person name="Sykes S."/>
            <person name="White J."/>
            <person name="Yandava C."/>
            <person name="Burger G."/>
            <person name="Gray M.W."/>
            <person name="Holland P.W.H."/>
            <person name="King N."/>
            <person name="Lang F.B.F."/>
            <person name="Roger A.J."/>
            <person name="Ruiz-Trillo I."/>
            <person name="Haas B."/>
            <person name="Nusbaum C."/>
            <person name="Birren B."/>
        </authorList>
    </citation>
    <scope>NUCLEOTIDE SEQUENCE [LARGE SCALE GENOMIC DNA]</scope>
    <source>
        <strain evidence="8 9">JP610</strain>
    </source>
</reference>
<dbReference type="Proteomes" id="UP000054560">
    <property type="component" value="Unassembled WGS sequence"/>
</dbReference>
<dbReference type="GO" id="GO:0042276">
    <property type="term" value="P:error-prone translesion synthesis"/>
    <property type="evidence" value="ECO:0007669"/>
    <property type="project" value="TreeGrafter"/>
</dbReference>
<sequence length="396" mass="45021">MTQLARVQLGTRYTLAYSPTFYQYDMAHSTPQLGRHTLERSMRFIEATWPGTKVVYGDTDSVFVHVPGASKESAFRIGQEIAEAITAREPRPMELKFDKTRKPKTGVSEGLPLCSLETNFLLTSKYKTKIEARVKAAQDAAVNITNLKQSNVVLNSIHKDPMREPRLRGRYPYFVLRGDKGMTLASRCRDAYLLLEEWAIDPHNTLSLDYETTGQQTLLLSYSRFVNIIGQDGSIPVNGVDVSLWYEQLPTQVDLTSEADAYSTLQYKPSTLMHRRRYVQIQQATVAQFFQPTRCVLCNDPKAVVRDAQLRVCDECLVDRAWCTYQLQDTITSLESKLGAYEEFCNRCCGFNVAEDGKSACVSIDCRMFYQRVRAARQLQQQKHNAIDTDAAIEIE</sequence>
<dbReference type="GO" id="GO:0000166">
    <property type="term" value="F:nucleotide binding"/>
    <property type="evidence" value="ECO:0007669"/>
    <property type="project" value="InterPro"/>
</dbReference>
<keyword evidence="9" id="KW-1185">Reference proteome</keyword>